<sequence>MVTNTHSQWGIRLATLVLWAASGASVVYWGLRLSSRPSGMAAPVAPAPQAAPDGTALARLLGAVPAGPAAPVAVAAPSSRFALLGVLSGRSSGGGAALISLDGKPARPFRVGAQVDSGLVLQSLGPRQASLGASVDGPTTVRLEMPPKG</sequence>
<keyword evidence="2" id="KW-0813">Transport</keyword>
<protein>
    <submittedName>
        <fullName evidence="11">General secretion pathway protein C</fullName>
    </submittedName>
</protein>
<dbReference type="EMBL" id="JXYQ01000050">
    <property type="protein sequence ID" value="KJA09833.1"/>
    <property type="molecule type" value="Genomic_DNA"/>
</dbReference>
<keyword evidence="8 9" id="KW-0472">Membrane</keyword>
<evidence type="ECO:0000313" key="11">
    <source>
        <dbReference type="EMBL" id="KJA09833.1"/>
    </source>
</evidence>
<keyword evidence="4" id="KW-0997">Cell inner membrane</keyword>
<dbReference type="STRING" id="80878.RP29_14335"/>
<feature type="domain" description="Type II secretion system protein GspC N-terminal" evidence="10">
    <location>
        <begin position="68"/>
        <end position="125"/>
    </location>
</feature>
<dbReference type="AlphaFoldDB" id="A0A0D7K9L9"/>
<dbReference type="GO" id="GO:0005886">
    <property type="term" value="C:plasma membrane"/>
    <property type="evidence" value="ECO:0007669"/>
    <property type="project" value="UniProtKB-SubCell"/>
</dbReference>
<evidence type="ECO:0000256" key="8">
    <source>
        <dbReference type="ARBA" id="ARBA00023136"/>
    </source>
</evidence>
<keyword evidence="12" id="KW-1185">Reference proteome</keyword>
<evidence type="ECO:0000256" key="2">
    <source>
        <dbReference type="ARBA" id="ARBA00022448"/>
    </source>
</evidence>
<proteinExistence type="predicted"/>
<keyword evidence="6" id="KW-0653">Protein transport</keyword>
<evidence type="ECO:0000256" key="4">
    <source>
        <dbReference type="ARBA" id="ARBA00022519"/>
    </source>
</evidence>
<evidence type="ECO:0000256" key="9">
    <source>
        <dbReference type="SAM" id="Phobius"/>
    </source>
</evidence>
<dbReference type="OrthoDB" id="9154044at2"/>
<gene>
    <name evidence="11" type="ORF">RP29_14335</name>
</gene>
<keyword evidence="3" id="KW-1003">Cell membrane</keyword>
<evidence type="ECO:0000256" key="6">
    <source>
        <dbReference type="ARBA" id="ARBA00022927"/>
    </source>
</evidence>
<accession>A0A0D7K9L9</accession>
<evidence type="ECO:0000313" key="12">
    <source>
        <dbReference type="Proteomes" id="UP000032566"/>
    </source>
</evidence>
<name>A0A0D7K9L9_9BURK</name>
<organism evidence="11 12">
    <name type="scientific">Acidovorax temperans</name>
    <dbReference type="NCBI Taxonomy" id="80878"/>
    <lineage>
        <taxon>Bacteria</taxon>
        <taxon>Pseudomonadati</taxon>
        <taxon>Pseudomonadota</taxon>
        <taxon>Betaproteobacteria</taxon>
        <taxon>Burkholderiales</taxon>
        <taxon>Comamonadaceae</taxon>
        <taxon>Acidovorax</taxon>
    </lineage>
</organism>
<dbReference type="InterPro" id="IPR024961">
    <property type="entry name" value="T2SS_GspC_N"/>
</dbReference>
<evidence type="ECO:0000256" key="1">
    <source>
        <dbReference type="ARBA" id="ARBA00004533"/>
    </source>
</evidence>
<feature type="transmembrane region" description="Helical" evidence="9">
    <location>
        <begin position="12"/>
        <end position="31"/>
    </location>
</feature>
<evidence type="ECO:0000256" key="3">
    <source>
        <dbReference type="ARBA" id="ARBA00022475"/>
    </source>
</evidence>
<reference evidence="11 12" key="1">
    <citation type="submission" date="2014-12" db="EMBL/GenBank/DDBJ databases">
        <title>Isolation of bacteria from lake water.</title>
        <authorList>
            <person name="Sheng K.-Y."/>
            <person name="Chin P.-S."/>
            <person name="Chan K.-G."/>
            <person name="Tan G.S."/>
        </authorList>
    </citation>
    <scope>NUCLEOTIDE SEQUENCE [LARGE SCALE GENOMIC DNA]</scope>
    <source>
        <strain evidence="11 12">KY4</strain>
    </source>
</reference>
<dbReference type="GO" id="GO:0015031">
    <property type="term" value="P:protein transport"/>
    <property type="evidence" value="ECO:0007669"/>
    <property type="project" value="UniProtKB-KW"/>
</dbReference>
<keyword evidence="5 9" id="KW-0812">Transmembrane</keyword>
<comment type="subcellular location">
    <subcellularLocation>
        <location evidence="1">Cell inner membrane</location>
    </subcellularLocation>
</comment>
<dbReference type="Pfam" id="PF11356">
    <property type="entry name" value="T2SSC"/>
    <property type="match status" value="1"/>
</dbReference>
<evidence type="ECO:0000256" key="7">
    <source>
        <dbReference type="ARBA" id="ARBA00022989"/>
    </source>
</evidence>
<keyword evidence="7 9" id="KW-1133">Transmembrane helix</keyword>
<dbReference type="PATRIC" id="fig|80878.5.peg.2755"/>
<dbReference type="Proteomes" id="UP000032566">
    <property type="component" value="Unassembled WGS sequence"/>
</dbReference>
<dbReference type="RefSeq" id="WP_044399755.1">
    <property type="nucleotide sequence ID" value="NZ_JXYQ01000050.1"/>
</dbReference>
<comment type="caution">
    <text evidence="11">The sequence shown here is derived from an EMBL/GenBank/DDBJ whole genome shotgun (WGS) entry which is preliminary data.</text>
</comment>
<evidence type="ECO:0000256" key="5">
    <source>
        <dbReference type="ARBA" id="ARBA00022692"/>
    </source>
</evidence>
<evidence type="ECO:0000259" key="10">
    <source>
        <dbReference type="Pfam" id="PF11356"/>
    </source>
</evidence>